<dbReference type="InterPro" id="IPR003657">
    <property type="entry name" value="WRKY_dom"/>
</dbReference>
<dbReference type="EMBL" id="JADCNM010000009">
    <property type="protein sequence ID" value="KAG0468562.1"/>
    <property type="molecule type" value="Genomic_DNA"/>
</dbReference>
<dbReference type="Pfam" id="PF03106">
    <property type="entry name" value="WRKY"/>
    <property type="match status" value="1"/>
</dbReference>
<evidence type="ECO:0000256" key="4">
    <source>
        <dbReference type="ARBA" id="ARBA00023163"/>
    </source>
</evidence>
<dbReference type="OrthoDB" id="782602at2759"/>
<evidence type="ECO:0000313" key="8">
    <source>
        <dbReference type="EMBL" id="KAG0468562.1"/>
    </source>
</evidence>
<accession>A0A835UNV3</accession>
<dbReference type="PANTHER" id="PTHR31221">
    <property type="entry name" value="WRKY TRANSCRIPTION FACTOR PROTEIN 1-RELATED"/>
    <property type="match status" value="1"/>
</dbReference>
<dbReference type="Gene3D" id="2.20.25.80">
    <property type="entry name" value="WRKY domain"/>
    <property type="match status" value="1"/>
</dbReference>
<keyword evidence="5" id="KW-0539">Nucleus</keyword>
<dbReference type="GO" id="GO:0043565">
    <property type="term" value="F:sequence-specific DNA binding"/>
    <property type="evidence" value="ECO:0007669"/>
    <property type="project" value="InterPro"/>
</dbReference>
<dbReference type="GO" id="GO:0003700">
    <property type="term" value="F:DNA-binding transcription factor activity"/>
    <property type="evidence" value="ECO:0007669"/>
    <property type="project" value="InterPro"/>
</dbReference>
<dbReference type="AlphaFoldDB" id="A0A835UNV3"/>
<evidence type="ECO:0000256" key="1">
    <source>
        <dbReference type="ARBA" id="ARBA00004123"/>
    </source>
</evidence>
<dbReference type="PANTHER" id="PTHR31221:SF343">
    <property type="entry name" value="WRKY TRANSCRIPTION FACTOR 4-RELATED"/>
    <property type="match status" value="1"/>
</dbReference>
<name>A0A835UNV3_VANPL</name>
<keyword evidence="4" id="KW-0804">Transcription</keyword>
<comment type="subcellular location">
    <subcellularLocation>
        <location evidence="1">Nucleus</location>
    </subcellularLocation>
</comment>
<evidence type="ECO:0000256" key="6">
    <source>
        <dbReference type="SAM" id="MobiDB-lite"/>
    </source>
</evidence>
<gene>
    <name evidence="8" type="ORF">HPP92_017890</name>
</gene>
<dbReference type="GO" id="GO:0005634">
    <property type="term" value="C:nucleus"/>
    <property type="evidence" value="ECO:0007669"/>
    <property type="project" value="UniProtKB-SubCell"/>
</dbReference>
<keyword evidence="3" id="KW-0238">DNA-binding</keyword>
<protein>
    <recommendedName>
        <fullName evidence="7">WRKY domain-containing protein</fullName>
    </recommendedName>
</protein>
<dbReference type="InterPro" id="IPR044810">
    <property type="entry name" value="WRKY_plant"/>
</dbReference>
<reference evidence="8 9" key="1">
    <citation type="journal article" date="2020" name="Nat. Food">
        <title>A phased Vanilla planifolia genome enables genetic improvement of flavour and production.</title>
        <authorList>
            <person name="Hasing T."/>
            <person name="Tang H."/>
            <person name="Brym M."/>
            <person name="Khazi F."/>
            <person name="Huang T."/>
            <person name="Chambers A.H."/>
        </authorList>
    </citation>
    <scope>NUCLEOTIDE SEQUENCE [LARGE SCALE GENOMIC DNA]</scope>
    <source>
        <tissue evidence="8">Leaf</tissue>
    </source>
</reference>
<feature type="compositionally biased region" description="Basic and acidic residues" evidence="6">
    <location>
        <begin position="55"/>
        <end position="86"/>
    </location>
</feature>
<dbReference type="Proteomes" id="UP000639772">
    <property type="component" value="Chromosome 9"/>
</dbReference>
<dbReference type="SMART" id="SM00774">
    <property type="entry name" value="WRKY"/>
    <property type="match status" value="1"/>
</dbReference>
<evidence type="ECO:0000256" key="5">
    <source>
        <dbReference type="ARBA" id="ARBA00023242"/>
    </source>
</evidence>
<dbReference type="SUPFAM" id="SSF118290">
    <property type="entry name" value="WRKY DNA-binding domain"/>
    <property type="match status" value="1"/>
</dbReference>
<proteinExistence type="predicted"/>
<keyword evidence="2" id="KW-0805">Transcription regulation</keyword>
<dbReference type="InterPro" id="IPR036576">
    <property type="entry name" value="WRKY_dom_sf"/>
</dbReference>
<organism evidence="8 9">
    <name type="scientific">Vanilla planifolia</name>
    <name type="common">Vanilla</name>
    <dbReference type="NCBI Taxonomy" id="51239"/>
    <lineage>
        <taxon>Eukaryota</taxon>
        <taxon>Viridiplantae</taxon>
        <taxon>Streptophyta</taxon>
        <taxon>Embryophyta</taxon>
        <taxon>Tracheophyta</taxon>
        <taxon>Spermatophyta</taxon>
        <taxon>Magnoliopsida</taxon>
        <taxon>Liliopsida</taxon>
        <taxon>Asparagales</taxon>
        <taxon>Orchidaceae</taxon>
        <taxon>Vanilloideae</taxon>
        <taxon>Vanilleae</taxon>
        <taxon>Vanilla</taxon>
    </lineage>
</organism>
<feature type="region of interest" description="Disordered" evidence="6">
    <location>
        <begin position="1"/>
        <end position="86"/>
    </location>
</feature>
<evidence type="ECO:0000259" key="7">
    <source>
        <dbReference type="PROSITE" id="PS50811"/>
    </source>
</evidence>
<comment type="caution">
    <text evidence="8">The sequence shown here is derived from an EMBL/GenBank/DDBJ whole genome shotgun (WGS) entry which is preliminary data.</text>
</comment>
<feature type="domain" description="WRKY" evidence="7">
    <location>
        <begin position="99"/>
        <end position="151"/>
    </location>
</feature>
<evidence type="ECO:0000256" key="2">
    <source>
        <dbReference type="ARBA" id="ARBA00023015"/>
    </source>
</evidence>
<dbReference type="PROSITE" id="PS50811">
    <property type="entry name" value="WRKY"/>
    <property type="match status" value="1"/>
</dbReference>
<feature type="compositionally biased region" description="Polar residues" evidence="6">
    <location>
        <begin position="1"/>
        <end position="20"/>
    </location>
</feature>
<evidence type="ECO:0000256" key="3">
    <source>
        <dbReference type="ARBA" id="ARBA00023125"/>
    </source>
</evidence>
<sequence>MSSGSPESNGNANFAINSETRMLGDPSNDNTSVPRRDRECTHGASEQLSGSSDDENGRLDEAEGCGERDQKKRNMETRVIESASHRTVTEPRIIVQTTSEVDLLDDGYKWRKYGQKVVKGNPHPRSYYKCTSAGCNVRKHVERASSDPRAVTIEIPTPTLLPLMKEVESLP</sequence>
<evidence type="ECO:0000313" key="9">
    <source>
        <dbReference type="Proteomes" id="UP000639772"/>
    </source>
</evidence>